<dbReference type="RefSeq" id="WP_379765558.1">
    <property type="nucleotide sequence ID" value="NZ_JBHSXI010000004.1"/>
</dbReference>
<reference evidence="1 2" key="1">
    <citation type="journal article" date="2019" name="Int. J. Syst. Evol. Microbiol.">
        <title>The Global Catalogue of Microorganisms (GCM) 10K type strain sequencing project: providing services to taxonomists for standard genome sequencing and annotation.</title>
        <authorList>
            <consortium name="The Broad Institute Genomics Platform"/>
            <consortium name="The Broad Institute Genome Sequencing Center for Infectious Disease"/>
            <person name="Wu L."/>
            <person name="Ma J."/>
        </authorList>
    </citation>
    <scope>NUCLEOTIDE SEQUENCE [LARGE SCALE GENOMIC DNA]</scope>
    <source>
        <strain evidence="1 2">Y73</strain>
    </source>
</reference>
<keyword evidence="2" id="KW-1185">Reference proteome</keyword>
<organism evidence="1 2">
    <name type="scientific">Halorubrum trueperi</name>
    <dbReference type="NCBI Taxonomy" id="2004704"/>
    <lineage>
        <taxon>Archaea</taxon>
        <taxon>Methanobacteriati</taxon>
        <taxon>Methanobacteriota</taxon>
        <taxon>Stenosarchaea group</taxon>
        <taxon>Halobacteria</taxon>
        <taxon>Halobacteriales</taxon>
        <taxon>Haloferacaceae</taxon>
        <taxon>Halorubrum</taxon>
    </lineage>
</organism>
<gene>
    <name evidence="1" type="ORF">ACFQEY_05455</name>
</gene>
<name>A0ABD5UGL0_9EURY</name>
<dbReference type="Proteomes" id="UP001596333">
    <property type="component" value="Unassembled WGS sequence"/>
</dbReference>
<protein>
    <submittedName>
        <fullName evidence="1">Uncharacterized protein</fullName>
    </submittedName>
</protein>
<sequence>MSDETDDEEIHVASDDAPVLTKYEPDFRRVFARGTLLRMSESDDNTVQLGFWSDKDTEIEMDDGVEATGYQLETEVMMHWDGVLRLRNLLDNYIEEHAPDHLDE</sequence>
<evidence type="ECO:0000313" key="1">
    <source>
        <dbReference type="EMBL" id="MFC6888490.1"/>
    </source>
</evidence>
<dbReference type="AlphaFoldDB" id="A0ABD5UGL0"/>
<accession>A0ABD5UGL0</accession>
<comment type="caution">
    <text evidence="1">The sequence shown here is derived from an EMBL/GenBank/DDBJ whole genome shotgun (WGS) entry which is preliminary data.</text>
</comment>
<dbReference type="EMBL" id="JBHSXI010000004">
    <property type="protein sequence ID" value="MFC6888490.1"/>
    <property type="molecule type" value="Genomic_DNA"/>
</dbReference>
<evidence type="ECO:0000313" key="2">
    <source>
        <dbReference type="Proteomes" id="UP001596333"/>
    </source>
</evidence>
<proteinExistence type="predicted"/>